<dbReference type="EMBL" id="JAHRHJ020000011">
    <property type="protein sequence ID" value="KAH9296469.1"/>
    <property type="molecule type" value="Genomic_DNA"/>
</dbReference>
<comment type="caution">
    <text evidence="8">The sequence shown here is derived from an EMBL/GenBank/DDBJ whole genome shotgun (WGS) entry which is preliminary data.</text>
</comment>
<dbReference type="Pfam" id="PF07690">
    <property type="entry name" value="MFS_1"/>
    <property type="match status" value="1"/>
</dbReference>
<name>A0AA38F8G5_TAXCH</name>
<accession>A0AA38F8G5</accession>
<keyword evidence="3 6" id="KW-0812">Transmembrane</keyword>
<dbReference type="InterPro" id="IPR020846">
    <property type="entry name" value="MFS_dom"/>
</dbReference>
<dbReference type="GO" id="GO:0022857">
    <property type="term" value="F:transmembrane transporter activity"/>
    <property type="evidence" value="ECO:0007669"/>
    <property type="project" value="InterPro"/>
</dbReference>
<evidence type="ECO:0000256" key="3">
    <source>
        <dbReference type="ARBA" id="ARBA00022692"/>
    </source>
</evidence>
<dbReference type="SUPFAM" id="SSF103473">
    <property type="entry name" value="MFS general substrate transporter"/>
    <property type="match status" value="1"/>
</dbReference>
<dbReference type="InterPro" id="IPR036259">
    <property type="entry name" value="MFS_trans_sf"/>
</dbReference>
<proteinExistence type="predicted"/>
<dbReference type="OMA" id="PCICISG"/>
<feature type="non-terminal residue" evidence="8">
    <location>
        <position position="1"/>
    </location>
</feature>
<evidence type="ECO:0000256" key="5">
    <source>
        <dbReference type="ARBA" id="ARBA00023136"/>
    </source>
</evidence>
<feature type="non-terminal residue" evidence="8">
    <location>
        <position position="182"/>
    </location>
</feature>
<dbReference type="PANTHER" id="PTHR23504">
    <property type="entry name" value="MAJOR FACILITATOR SUPERFAMILY DOMAIN-CONTAINING PROTEIN 10"/>
    <property type="match status" value="1"/>
</dbReference>
<dbReference type="InterPro" id="IPR001958">
    <property type="entry name" value="Tet-R_TetA/multi-R_MdtG-like"/>
</dbReference>
<organism evidence="8 9">
    <name type="scientific">Taxus chinensis</name>
    <name type="common">Chinese yew</name>
    <name type="synonym">Taxus wallichiana var. chinensis</name>
    <dbReference type="NCBI Taxonomy" id="29808"/>
    <lineage>
        <taxon>Eukaryota</taxon>
        <taxon>Viridiplantae</taxon>
        <taxon>Streptophyta</taxon>
        <taxon>Embryophyta</taxon>
        <taxon>Tracheophyta</taxon>
        <taxon>Spermatophyta</taxon>
        <taxon>Pinopsida</taxon>
        <taxon>Pinidae</taxon>
        <taxon>Conifers II</taxon>
        <taxon>Cupressales</taxon>
        <taxon>Taxaceae</taxon>
        <taxon>Taxus</taxon>
    </lineage>
</organism>
<evidence type="ECO:0000313" key="9">
    <source>
        <dbReference type="Proteomes" id="UP000824469"/>
    </source>
</evidence>
<feature type="transmembrane region" description="Helical" evidence="6">
    <location>
        <begin position="25"/>
        <end position="47"/>
    </location>
</feature>
<keyword evidence="4 6" id="KW-1133">Transmembrane helix</keyword>
<dbReference type="InterPro" id="IPR011701">
    <property type="entry name" value="MFS"/>
</dbReference>
<feature type="domain" description="Major facilitator superfamily (MFS) profile" evidence="7">
    <location>
        <begin position="1"/>
        <end position="182"/>
    </location>
</feature>
<comment type="subcellular location">
    <subcellularLocation>
        <location evidence="1">Membrane</location>
        <topology evidence="1">Multi-pass membrane protein</topology>
    </subcellularLocation>
</comment>
<evidence type="ECO:0000313" key="8">
    <source>
        <dbReference type="EMBL" id="KAH9296469.1"/>
    </source>
</evidence>
<feature type="transmembrane region" description="Helical" evidence="6">
    <location>
        <begin position="160"/>
        <end position="181"/>
    </location>
</feature>
<evidence type="ECO:0000259" key="7">
    <source>
        <dbReference type="PROSITE" id="PS50850"/>
    </source>
</evidence>
<reference evidence="8 9" key="1">
    <citation type="journal article" date="2021" name="Nat. Plants">
        <title>The Taxus genome provides insights into paclitaxel biosynthesis.</title>
        <authorList>
            <person name="Xiong X."/>
            <person name="Gou J."/>
            <person name="Liao Q."/>
            <person name="Li Y."/>
            <person name="Zhou Q."/>
            <person name="Bi G."/>
            <person name="Li C."/>
            <person name="Du R."/>
            <person name="Wang X."/>
            <person name="Sun T."/>
            <person name="Guo L."/>
            <person name="Liang H."/>
            <person name="Lu P."/>
            <person name="Wu Y."/>
            <person name="Zhang Z."/>
            <person name="Ro D.K."/>
            <person name="Shang Y."/>
            <person name="Huang S."/>
            <person name="Yan J."/>
        </authorList>
    </citation>
    <scope>NUCLEOTIDE SEQUENCE [LARGE SCALE GENOMIC DNA]</scope>
    <source>
        <strain evidence="8">Ta-2019</strain>
    </source>
</reference>
<dbReference type="AlphaFoldDB" id="A0AA38F8G5"/>
<keyword evidence="2" id="KW-0813">Transport</keyword>
<keyword evidence="9" id="KW-1185">Reference proteome</keyword>
<evidence type="ECO:0000256" key="2">
    <source>
        <dbReference type="ARBA" id="ARBA00022448"/>
    </source>
</evidence>
<protein>
    <recommendedName>
        <fullName evidence="7">Major facilitator superfamily (MFS) profile domain-containing protein</fullName>
    </recommendedName>
</protein>
<dbReference type="Proteomes" id="UP000824469">
    <property type="component" value="Unassembled WGS sequence"/>
</dbReference>
<evidence type="ECO:0000256" key="1">
    <source>
        <dbReference type="ARBA" id="ARBA00004141"/>
    </source>
</evidence>
<dbReference type="PROSITE" id="PS50850">
    <property type="entry name" value="MFS"/>
    <property type="match status" value="1"/>
</dbReference>
<dbReference type="Gene3D" id="1.20.1250.20">
    <property type="entry name" value="MFS general substrate transporter like domains"/>
    <property type="match status" value="1"/>
</dbReference>
<feature type="transmembrane region" description="Helical" evidence="6">
    <location>
        <begin position="59"/>
        <end position="84"/>
    </location>
</feature>
<dbReference type="PRINTS" id="PR01035">
    <property type="entry name" value="TCRTETA"/>
</dbReference>
<feature type="transmembrane region" description="Helical" evidence="6">
    <location>
        <begin position="115"/>
        <end position="139"/>
    </location>
</feature>
<evidence type="ECO:0000256" key="4">
    <source>
        <dbReference type="ARBA" id="ARBA00022989"/>
    </source>
</evidence>
<dbReference type="PANTHER" id="PTHR23504:SF15">
    <property type="entry name" value="MAJOR FACILITATOR SUPERFAMILY (MFS) PROFILE DOMAIN-CONTAINING PROTEIN"/>
    <property type="match status" value="1"/>
</dbReference>
<sequence length="182" mass="19941">LPISSLFPFLYFMVEDFHIGKTQDIGYYAGCIGSSFMFGRFLTSALWGMAADKYGRKPVMLVGVASVIVFNTLFGMSVNFWMAISMRFLLGSFNGLLGPVKAYASEVCREEHQALGLSIVGTMWGIGLIIGPALGGFLAQPVDKYPNIFSKNSLFGRFPYLLPCICISGVAVIVFVSTFWLP</sequence>
<dbReference type="GO" id="GO:0016020">
    <property type="term" value="C:membrane"/>
    <property type="evidence" value="ECO:0007669"/>
    <property type="project" value="UniProtKB-SubCell"/>
</dbReference>
<keyword evidence="5 6" id="KW-0472">Membrane</keyword>
<evidence type="ECO:0000256" key="6">
    <source>
        <dbReference type="SAM" id="Phobius"/>
    </source>
</evidence>
<gene>
    <name evidence="8" type="ORF">KI387_040057</name>
</gene>